<feature type="compositionally biased region" description="Basic residues" evidence="1">
    <location>
        <begin position="74"/>
        <end position="90"/>
    </location>
</feature>
<comment type="caution">
    <text evidence="2">The sequence shown here is derived from an EMBL/GenBank/DDBJ whole genome shotgun (WGS) entry which is preliminary data.</text>
</comment>
<organism evidence="2 3">
    <name type="scientific">Punica granatum</name>
    <name type="common">Pomegranate</name>
    <dbReference type="NCBI Taxonomy" id="22663"/>
    <lineage>
        <taxon>Eukaryota</taxon>
        <taxon>Viridiplantae</taxon>
        <taxon>Streptophyta</taxon>
        <taxon>Embryophyta</taxon>
        <taxon>Tracheophyta</taxon>
        <taxon>Spermatophyta</taxon>
        <taxon>Magnoliopsida</taxon>
        <taxon>eudicotyledons</taxon>
        <taxon>Gunneridae</taxon>
        <taxon>Pentapetalae</taxon>
        <taxon>rosids</taxon>
        <taxon>malvids</taxon>
        <taxon>Myrtales</taxon>
        <taxon>Lythraceae</taxon>
        <taxon>Punica</taxon>
    </lineage>
</organism>
<dbReference type="PANTHER" id="PTHR35046">
    <property type="entry name" value="ZINC KNUCKLE (CCHC-TYPE) FAMILY PROTEIN"/>
    <property type="match status" value="1"/>
</dbReference>
<feature type="compositionally biased region" description="Polar residues" evidence="1">
    <location>
        <begin position="127"/>
        <end position="148"/>
    </location>
</feature>
<gene>
    <name evidence="2" type="ORF">CRG98_044273</name>
</gene>
<keyword evidence="3" id="KW-1185">Reference proteome</keyword>
<feature type="compositionally biased region" description="Acidic residues" evidence="1">
    <location>
        <begin position="53"/>
        <end position="67"/>
    </location>
</feature>
<evidence type="ECO:0000313" key="2">
    <source>
        <dbReference type="EMBL" id="PKI35336.1"/>
    </source>
</evidence>
<name>A0A2I0HVN1_PUNGR</name>
<proteinExistence type="predicted"/>
<reference evidence="2 3" key="1">
    <citation type="submission" date="2017-11" db="EMBL/GenBank/DDBJ databases">
        <title>De-novo sequencing of pomegranate (Punica granatum L.) genome.</title>
        <authorList>
            <person name="Akparov Z."/>
            <person name="Amiraslanov A."/>
            <person name="Hajiyeva S."/>
            <person name="Abbasov M."/>
            <person name="Kaur K."/>
            <person name="Hamwieh A."/>
            <person name="Solovyev V."/>
            <person name="Salamov A."/>
            <person name="Braich B."/>
            <person name="Kosarev P."/>
            <person name="Mahmoud A."/>
            <person name="Hajiyev E."/>
            <person name="Babayeva S."/>
            <person name="Izzatullayeva V."/>
            <person name="Mammadov A."/>
            <person name="Mammadov A."/>
            <person name="Sharifova S."/>
            <person name="Ojaghi J."/>
            <person name="Eynullazada K."/>
            <person name="Bayramov B."/>
            <person name="Abdulazimova A."/>
            <person name="Shahmuradov I."/>
        </authorList>
    </citation>
    <scope>NUCLEOTIDE SEQUENCE [LARGE SCALE GENOMIC DNA]</scope>
    <source>
        <strain evidence="3">cv. AG2017</strain>
        <tissue evidence="2">Leaf</tissue>
    </source>
</reference>
<evidence type="ECO:0000313" key="3">
    <source>
        <dbReference type="Proteomes" id="UP000233551"/>
    </source>
</evidence>
<sequence length="219" mass="25485">MTLRAMQQQFERMNMVFGEFRERLDRQDERLERLQPAPVPQIRRPHRQPSVDTLDEEAYDEEEEVASDDTLGRGRGRGSRPMHFVRREHRRRDAVDHNTVELQHYVEIEDVVHMAMKVERQLKRGGRTSSKVEASGSASWRSKWVSSTKPDEKTDYKPKGDTYKTQANNKDKGHIASQCPNKRTMIMMESGDIETEEEEDSDSMHPLEYASDVEHAVEG</sequence>
<dbReference type="AlphaFoldDB" id="A0A2I0HVN1"/>
<feature type="compositionally biased region" description="Basic and acidic residues" evidence="1">
    <location>
        <begin position="149"/>
        <end position="162"/>
    </location>
</feature>
<evidence type="ECO:0000256" key="1">
    <source>
        <dbReference type="SAM" id="MobiDB-lite"/>
    </source>
</evidence>
<dbReference type="Proteomes" id="UP000233551">
    <property type="component" value="Unassembled WGS sequence"/>
</dbReference>
<accession>A0A2I0HVN1</accession>
<dbReference type="EMBL" id="PGOL01005387">
    <property type="protein sequence ID" value="PKI35336.1"/>
    <property type="molecule type" value="Genomic_DNA"/>
</dbReference>
<feature type="region of interest" description="Disordered" evidence="1">
    <location>
        <begin position="123"/>
        <end position="219"/>
    </location>
</feature>
<protein>
    <submittedName>
        <fullName evidence="2">Uncharacterized protein</fullName>
    </submittedName>
</protein>
<dbReference type="PANTHER" id="PTHR35046:SF9">
    <property type="entry name" value="RNA-DIRECTED DNA POLYMERASE"/>
    <property type="match status" value="1"/>
</dbReference>
<feature type="compositionally biased region" description="Acidic residues" evidence="1">
    <location>
        <begin position="191"/>
        <end position="201"/>
    </location>
</feature>
<feature type="region of interest" description="Disordered" evidence="1">
    <location>
        <begin position="28"/>
        <end position="90"/>
    </location>
</feature>